<dbReference type="VEuPathDB" id="TriTrypDB:TcCLB.511483.50"/>
<dbReference type="VEuPathDB" id="TriTrypDB:BCY84_01367"/>
<dbReference type="EMBL" id="PRFA01000027">
    <property type="protein sequence ID" value="PWU94243.1"/>
    <property type="molecule type" value="Genomic_DNA"/>
</dbReference>
<gene>
    <name evidence="2" type="ORF">C4B63_27g240</name>
</gene>
<dbReference type="VEuPathDB" id="TriTrypDB:TcCL_NonESM04159"/>
<dbReference type="VEuPathDB" id="TriTrypDB:TCDM_03832"/>
<feature type="region of interest" description="Disordered" evidence="1">
    <location>
        <begin position="293"/>
        <end position="324"/>
    </location>
</feature>
<evidence type="ECO:0000313" key="2">
    <source>
        <dbReference type="EMBL" id="PWU94243.1"/>
    </source>
</evidence>
<feature type="region of interest" description="Disordered" evidence="1">
    <location>
        <begin position="240"/>
        <end position="275"/>
    </location>
</feature>
<dbReference type="VEuPathDB" id="TriTrypDB:TcCLB.508777.190"/>
<dbReference type="VEuPathDB" id="TriTrypDB:C4B63_27g240"/>
<proteinExistence type="predicted"/>
<comment type="caution">
    <text evidence="2">The sequence shown here is derived from an EMBL/GenBank/DDBJ whole genome shotgun (WGS) entry which is preliminary data.</text>
</comment>
<feature type="compositionally biased region" description="Basic and acidic residues" evidence="1">
    <location>
        <begin position="293"/>
        <end position="307"/>
    </location>
</feature>
<dbReference type="Proteomes" id="UP000246121">
    <property type="component" value="Unassembled WGS sequence"/>
</dbReference>
<accession>A0A2V2VIN7</accession>
<dbReference type="VEuPathDB" id="TriTrypDB:TcBrA4_0109570"/>
<evidence type="ECO:0000256" key="1">
    <source>
        <dbReference type="SAM" id="MobiDB-lite"/>
    </source>
</evidence>
<reference evidence="2 3" key="1">
    <citation type="journal article" date="2018" name="Microb. Genom.">
        <title>Expanding an expanded genome: long-read sequencing of Trypanosoma cruzi.</title>
        <authorList>
            <person name="Berna L."/>
            <person name="Rodriguez M."/>
            <person name="Chiribao M.L."/>
            <person name="Parodi-Talice A."/>
            <person name="Pita S."/>
            <person name="Rijo G."/>
            <person name="Alvarez-Valin F."/>
            <person name="Robello C."/>
        </authorList>
    </citation>
    <scope>NUCLEOTIDE SEQUENCE [LARGE SCALE GENOMIC DNA]</scope>
    <source>
        <strain evidence="2 3">Dm28c</strain>
    </source>
</reference>
<dbReference type="VEuPathDB" id="TriTrypDB:TCSYLVIO_006519"/>
<protein>
    <submittedName>
        <fullName evidence="2">Uncharacterized protein</fullName>
    </submittedName>
</protein>
<dbReference type="VEuPathDB" id="TriTrypDB:TcYC6_0036560"/>
<dbReference type="VEuPathDB" id="TriTrypDB:ECC02_010054"/>
<dbReference type="VEuPathDB" id="TriTrypDB:C3747_74g140"/>
<dbReference type="VEuPathDB" id="TriTrypDB:TcG_05843"/>
<organism evidence="2 3">
    <name type="scientific">Trypanosoma cruzi</name>
    <dbReference type="NCBI Taxonomy" id="5693"/>
    <lineage>
        <taxon>Eukaryota</taxon>
        <taxon>Discoba</taxon>
        <taxon>Euglenozoa</taxon>
        <taxon>Kinetoplastea</taxon>
        <taxon>Metakinetoplastina</taxon>
        <taxon>Trypanosomatida</taxon>
        <taxon>Trypanosomatidae</taxon>
        <taxon>Trypanosoma</taxon>
        <taxon>Schizotrypanum</taxon>
    </lineage>
</organism>
<dbReference type="AlphaFoldDB" id="A0A2V2VIN7"/>
<evidence type="ECO:0000313" key="3">
    <source>
        <dbReference type="Proteomes" id="UP000246121"/>
    </source>
</evidence>
<dbReference type="VEuPathDB" id="TriTrypDB:Tc_MARK_5241"/>
<sequence>MSSMQENDAATAPPMALIRWWFGKTEEERRTFLQGSTVSEKARQNIPLVEEYARQHCYLVACETNLDICPMPSLSPLLRRGLQRGGGYGVWLPCVMHGEGTYGGRYTAASKREKRRTSAHRLFGKVCARTAMVLRDYSVHHGPVRSLLSNEERWCHRAAHTIVEALVEASVAALYRLGLTDALEKIEKEMAQDAENCSRGQATEDGSFVPKPVGVRRAETHGCLGLWMLLLPTAIGKGETVPLPMQNATQGKKRSRSTDKENGSQSPLRPQQGRLPFDKELNCWQLLREKMASSSTDKLRNESNADRDNDDDDDVAVMVPNSEPRITITEADMRFGIAKALKNRGRQST</sequence>
<name>A0A2V2VIN7_TRYCR</name>